<dbReference type="EMBL" id="CAJVPY010031951">
    <property type="protein sequence ID" value="CAG8797224.1"/>
    <property type="molecule type" value="Genomic_DNA"/>
</dbReference>
<evidence type="ECO:0000256" key="1">
    <source>
        <dbReference type="SAM" id="MobiDB-lite"/>
    </source>
</evidence>
<feature type="region of interest" description="Disordered" evidence="1">
    <location>
        <begin position="210"/>
        <end position="251"/>
    </location>
</feature>
<evidence type="ECO:0000313" key="4">
    <source>
        <dbReference type="Proteomes" id="UP000789405"/>
    </source>
</evidence>
<keyword evidence="2" id="KW-0812">Transmembrane</keyword>
<feature type="transmembrane region" description="Helical" evidence="2">
    <location>
        <begin position="261"/>
        <end position="278"/>
    </location>
</feature>
<dbReference type="AlphaFoldDB" id="A0A9N9PA41"/>
<evidence type="ECO:0000256" key="2">
    <source>
        <dbReference type="SAM" id="Phobius"/>
    </source>
</evidence>
<protein>
    <submittedName>
        <fullName evidence="3">6889_t:CDS:1</fullName>
    </submittedName>
</protein>
<reference evidence="3" key="1">
    <citation type="submission" date="2021-06" db="EMBL/GenBank/DDBJ databases">
        <authorList>
            <person name="Kallberg Y."/>
            <person name="Tangrot J."/>
            <person name="Rosling A."/>
        </authorList>
    </citation>
    <scope>NUCLEOTIDE SEQUENCE</scope>
    <source>
        <strain evidence="3">MA453B</strain>
    </source>
</reference>
<name>A0A9N9PA41_9GLOM</name>
<keyword evidence="2" id="KW-0472">Membrane</keyword>
<keyword evidence="4" id="KW-1185">Reference proteome</keyword>
<sequence>AFRKNKIFCERFSIINYKMKYLAILTVLLIFKVHEINATSVTIPGYTYWIKCLTTDQTKSSTQISYDITSKNITNVLQYIAITYSGTTPSTYSAPTSIDMSGFGYKYSYLQHVSILDAVLSSYSGPTFTVSNSATPVDFGGFFAYLLDNSRSPTADPLCGSTTSFVGSCTQQKTDLNSDWCLLIGNFFVSQSVNFDISYQTYDVLGNPSTTSSPNSSPSSSSSSNNSPLNSTTSTSSSTSKTTSTSSSTSTGMSKIIETNIITSSICGILVWLIFMFCV</sequence>
<organism evidence="3 4">
    <name type="scientific">Dentiscutata erythropus</name>
    <dbReference type="NCBI Taxonomy" id="1348616"/>
    <lineage>
        <taxon>Eukaryota</taxon>
        <taxon>Fungi</taxon>
        <taxon>Fungi incertae sedis</taxon>
        <taxon>Mucoromycota</taxon>
        <taxon>Glomeromycotina</taxon>
        <taxon>Glomeromycetes</taxon>
        <taxon>Diversisporales</taxon>
        <taxon>Gigasporaceae</taxon>
        <taxon>Dentiscutata</taxon>
    </lineage>
</organism>
<comment type="caution">
    <text evidence="3">The sequence shown here is derived from an EMBL/GenBank/DDBJ whole genome shotgun (WGS) entry which is preliminary data.</text>
</comment>
<gene>
    <name evidence="3" type="ORF">DERYTH_LOCUS22637</name>
</gene>
<evidence type="ECO:0000313" key="3">
    <source>
        <dbReference type="EMBL" id="CAG8797224.1"/>
    </source>
</evidence>
<proteinExistence type="predicted"/>
<feature type="non-terminal residue" evidence="3">
    <location>
        <position position="279"/>
    </location>
</feature>
<dbReference type="Proteomes" id="UP000789405">
    <property type="component" value="Unassembled WGS sequence"/>
</dbReference>
<dbReference type="OrthoDB" id="2425375at2759"/>
<accession>A0A9N9PA41</accession>
<keyword evidence="2" id="KW-1133">Transmembrane helix</keyword>